<protein>
    <submittedName>
        <fullName evidence="2">FAD/NAD-binding domain-containing protein</fullName>
    </submittedName>
</protein>
<organism evidence="2 3">
    <name type="scientific">Lentinula raphanica</name>
    <dbReference type="NCBI Taxonomy" id="153919"/>
    <lineage>
        <taxon>Eukaryota</taxon>
        <taxon>Fungi</taxon>
        <taxon>Dikarya</taxon>
        <taxon>Basidiomycota</taxon>
        <taxon>Agaricomycotina</taxon>
        <taxon>Agaricomycetes</taxon>
        <taxon>Agaricomycetidae</taxon>
        <taxon>Agaricales</taxon>
        <taxon>Marasmiineae</taxon>
        <taxon>Omphalotaceae</taxon>
        <taxon>Lentinula</taxon>
    </lineage>
</organism>
<sequence length="616" mass="69760">MQSPSNTSAGHSKVNGHARYVSENQYELPNFCIDEPRPMKVVIVGAGYSGIVAGIRFLQRVKNITLTIYEANAGVGGTWFVNRYPGLSCDIPSHCYQLTFAENPNWSSFYAPGPEIRDYLESVVEKYQLGTYIKLQHRLTRAQYNEESGKWHLTIQRPKMDSLQDSQRMRNADDIEEIEDTADILFTGIGSLSRWQWPEIEGLESFQGKVIHSAQWETGEGDPGPKTRWEDTVKSWGNKNIGVIGVGSSAIQIVPALQPKVKTVMNFVRGKTWVSASFVREHLVTLADGDESVDNYTFTKKDKLKFEDKEYYRKFRRGLESDLNGAHPATLRGHPLQQGARTIFEEIMKKKLAKKPWIADHLIPDFSVACRRLTPGPGYLEALCEDNVEFVPETIRRVTSTGIETADGKHREMDVIVCATGFDTSYKLPFAFIGRNGINLNDQFDPHPRTYLGITVDGFPNWFAALGPNTGVGAGSLLIIIERQVDYAVAATLKMQRERIKSMEVKKKAVDDFDAYIESFFPTSVFGEKCRSWYKVGKEEGRVVSLWPGSTLHCVKALEHPRWEDYDYELLDSVNNRFFWLGDGNTVADKVPGSDRAWYLDPREIDIPELWKQPEG</sequence>
<comment type="caution">
    <text evidence="2">The sequence shown here is derived from an EMBL/GenBank/DDBJ whole genome shotgun (WGS) entry which is preliminary data.</text>
</comment>
<dbReference type="Gene3D" id="3.50.50.60">
    <property type="entry name" value="FAD/NAD(P)-binding domain"/>
    <property type="match status" value="2"/>
</dbReference>
<dbReference type="InterPro" id="IPR036188">
    <property type="entry name" value="FAD/NAD-bd_sf"/>
</dbReference>
<keyword evidence="3" id="KW-1185">Reference proteome</keyword>
<reference evidence="2" key="1">
    <citation type="submission" date="2022-08" db="EMBL/GenBank/DDBJ databases">
        <authorList>
            <consortium name="DOE Joint Genome Institute"/>
            <person name="Min B."/>
            <person name="Riley R."/>
            <person name="Sierra-Patev S."/>
            <person name="Naranjo-Ortiz M."/>
            <person name="Looney B."/>
            <person name="Konkel Z."/>
            <person name="Slot J.C."/>
            <person name="Sakamoto Y."/>
            <person name="Steenwyk J.L."/>
            <person name="Rokas A."/>
            <person name="Carro J."/>
            <person name="Camarero S."/>
            <person name="Ferreira P."/>
            <person name="Molpeceres G."/>
            <person name="Ruiz-Duenas F.J."/>
            <person name="Serrano A."/>
            <person name="Henrissat B."/>
            <person name="Drula E."/>
            <person name="Hughes K.W."/>
            <person name="Mata J.L."/>
            <person name="Ishikawa N.K."/>
            <person name="Vargas-Isla R."/>
            <person name="Ushijima S."/>
            <person name="Smith C.A."/>
            <person name="Ahrendt S."/>
            <person name="Andreopoulos W."/>
            <person name="He G."/>
            <person name="Labutti K."/>
            <person name="Lipzen A."/>
            <person name="Ng V."/>
            <person name="Sandor L."/>
            <person name="Barry K."/>
            <person name="Martinez A.T."/>
            <person name="Xiao Y."/>
            <person name="Gibbons J.G."/>
            <person name="Terashima K."/>
            <person name="Hibbett D.S."/>
            <person name="Grigoriev I.V."/>
        </authorList>
    </citation>
    <scope>NUCLEOTIDE SEQUENCE</scope>
    <source>
        <strain evidence="2">TFB9207</strain>
    </source>
</reference>
<evidence type="ECO:0000313" key="3">
    <source>
        <dbReference type="Proteomes" id="UP001163846"/>
    </source>
</evidence>
<dbReference type="EMBL" id="MU806079">
    <property type="protein sequence ID" value="KAJ3840428.1"/>
    <property type="molecule type" value="Genomic_DNA"/>
</dbReference>
<proteinExistence type="inferred from homology"/>
<evidence type="ECO:0000256" key="1">
    <source>
        <dbReference type="ARBA" id="ARBA00010139"/>
    </source>
</evidence>
<dbReference type="Proteomes" id="UP001163846">
    <property type="component" value="Unassembled WGS sequence"/>
</dbReference>
<dbReference type="PANTHER" id="PTHR42877:SF7">
    <property type="entry name" value="FLAVIN-BINDING MONOOXYGENASE-RELATED"/>
    <property type="match status" value="1"/>
</dbReference>
<dbReference type="AlphaFoldDB" id="A0AA38PCK8"/>
<dbReference type="PANTHER" id="PTHR42877">
    <property type="entry name" value="L-ORNITHINE N(5)-MONOOXYGENASE-RELATED"/>
    <property type="match status" value="1"/>
</dbReference>
<name>A0AA38PCK8_9AGAR</name>
<gene>
    <name evidence="2" type="ORF">F5878DRAFT_651055</name>
</gene>
<comment type="similarity">
    <text evidence="1">Belongs to the FAD-binding monooxygenase family.</text>
</comment>
<dbReference type="SUPFAM" id="SSF51905">
    <property type="entry name" value="FAD/NAD(P)-binding domain"/>
    <property type="match status" value="1"/>
</dbReference>
<dbReference type="Pfam" id="PF13450">
    <property type="entry name" value="NAD_binding_8"/>
    <property type="match status" value="1"/>
</dbReference>
<evidence type="ECO:0000313" key="2">
    <source>
        <dbReference type="EMBL" id="KAJ3840428.1"/>
    </source>
</evidence>
<dbReference type="InterPro" id="IPR051209">
    <property type="entry name" value="FAD-bind_Monooxygenase_sf"/>
</dbReference>
<accession>A0AA38PCK8</accession>